<reference evidence="1 2" key="1">
    <citation type="submission" date="2016-03" db="EMBL/GenBank/DDBJ databases">
        <title>Whole genome sequencing of Grifola frondosa 9006-11.</title>
        <authorList>
            <person name="Min B."/>
            <person name="Park H."/>
            <person name="Kim J.-G."/>
            <person name="Cho H."/>
            <person name="Oh Y.-L."/>
            <person name="Kong W.-S."/>
            <person name="Choi I.-G."/>
        </authorList>
    </citation>
    <scope>NUCLEOTIDE SEQUENCE [LARGE SCALE GENOMIC DNA]</scope>
    <source>
        <strain evidence="1 2">9006-11</strain>
    </source>
</reference>
<name>A0A1C7MR13_GRIFR</name>
<accession>A0A1C7MR13</accession>
<proteinExistence type="predicted"/>
<protein>
    <submittedName>
        <fullName evidence="1">Uncharacterized protein</fullName>
    </submittedName>
</protein>
<evidence type="ECO:0000313" key="1">
    <source>
        <dbReference type="EMBL" id="OBZ79301.1"/>
    </source>
</evidence>
<sequence>MPLSKDTRLKWVHHFLRDCDESHGFGELGDVGLLDMVYLVNDGLRGIIAAQLADITFAQYSAKSMFIRRASHVGLALLKLVTFHAEAMSAGPERVPDEIKALAAAVKSLKDYKPGTAYLGSDVIGYDPEDNTVIIWGSLLVDIDNLLHHF</sequence>
<dbReference type="EMBL" id="LUGG01000001">
    <property type="protein sequence ID" value="OBZ79301.1"/>
    <property type="molecule type" value="Genomic_DNA"/>
</dbReference>
<evidence type="ECO:0000313" key="2">
    <source>
        <dbReference type="Proteomes" id="UP000092993"/>
    </source>
</evidence>
<dbReference type="Proteomes" id="UP000092993">
    <property type="component" value="Unassembled WGS sequence"/>
</dbReference>
<keyword evidence="2" id="KW-1185">Reference proteome</keyword>
<organism evidence="1 2">
    <name type="scientific">Grifola frondosa</name>
    <name type="common">Maitake</name>
    <name type="synonym">Polyporus frondosus</name>
    <dbReference type="NCBI Taxonomy" id="5627"/>
    <lineage>
        <taxon>Eukaryota</taxon>
        <taxon>Fungi</taxon>
        <taxon>Dikarya</taxon>
        <taxon>Basidiomycota</taxon>
        <taxon>Agaricomycotina</taxon>
        <taxon>Agaricomycetes</taxon>
        <taxon>Polyporales</taxon>
        <taxon>Grifolaceae</taxon>
        <taxon>Grifola</taxon>
    </lineage>
</organism>
<dbReference type="AlphaFoldDB" id="A0A1C7MR13"/>
<gene>
    <name evidence="1" type="ORF">A0H81_00411</name>
</gene>
<comment type="caution">
    <text evidence="1">The sequence shown here is derived from an EMBL/GenBank/DDBJ whole genome shotgun (WGS) entry which is preliminary data.</text>
</comment>